<reference evidence="1 2" key="1">
    <citation type="journal article" date="2016" name="Nat. Commun.">
        <title>Thousands of microbial genomes shed light on interconnected biogeochemical processes in an aquifer system.</title>
        <authorList>
            <person name="Anantharaman K."/>
            <person name="Brown C.T."/>
            <person name="Hug L.A."/>
            <person name="Sharon I."/>
            <person name="Castelle C.J."/>
            <person name="Probst A.J."/>
            <person name="Thomas B.C."/>
            <person name="Singh A."/>
            <person name="Wilkins M.J."/>
            <person name="Karaoz U."/>
            <person name="Brodie E.L."/>
            <person name="Williams K.H."/>
            <person name="Hubbard S.S."/>
            <person name="Banfield J.F."/>
        </authorList>
    </citation>
    <scope>NUCLEOTIDE SEQUENCE [LARGE SCALE GENOMIC DNA]</scope>
</reference>
<organism evidence="1 2">
    <name type="scientific">Candidatus Blackburnbacteria bacterium RIFCSPLOWO2_01_FULL_40_20</name>
    <dbReference type="NCBI Taxonomy" id="1797519"/>
    <lineage>
        <taxon>Bacteria</taxon>
        <taxon>Candidatus Blackburniibacteriota</taxon>
    </lineage>
</organism>
<gene>
    <name evidence="1" type="ORF">A3A77_03905</name>
</gene>
<dbReference type="AlphaFoldDB" id="A0A1G1VFE6"/>
<sequence>MFLNKLKLEVFKLLSKNPSYQHDVEYSVRKYKNTYKLLEEYDKKSIKDPSILADSGRLRVYIRDFQKGVGIRRTDSSV</sequence>
<protein>
    <submittedName>
        <fullName evidence="1">Uncharacterized protein</fullName>
    </submittedName>
</protein>
<name>A0A1G1VFE6_9BACT</name>
<evidence type="ECO:0000313" key="1">
    <source>
        <dbReference type="EMBL" id="OGY14091.1"/>
    </source>
</evidence>
<dbReference type="Proteomes" id="UP000178659">
    <property type="component" value="Unassembled WGS sequence"/>
</dbReference>
<comment type="caution">
    <text evidence="1">The sequence shown here is derived from an EMBL/GenBank/DDBJ whole genome shotgun (WGS) entry which is preliminary data.</text>
</comment>
<evidence type="ECO:0000313" key="2">
    <source>
        <dbReference type="Proteomes" id="UP000178659"/>
    </source>
</evidence>
<dbReference type="EMBL" id="MHCC01000003">
    <property type="protein sequence ID" value="OGY14091.1"/>
    <property type="molecule type" value="Genomic_DNA"/>
</dbReference>
<accession>A0A1G1VFE6</accession>
<proteinExistence type="predicted"/>